<name>A0A7X0VVH1_9BACL</name>
<dbReference type="Pfam" id="PF03705">
    <property type="entry name" value="CheR_N"/>
    <property type="match status" value="1"/>
</dbReference>
<evidence type="ECO:0000313" key="3">
    <source>
        <dbReference type="Proteomes" id="UP000564644"/>
    </source>
</evidence>
<dbReference type="AlphaFoldDB" id="A0A7X0VVH1"/>
<comment type="caution">
    <text evidence="2">The sequence shown here is derived from an EMBL/GenBank/DDBJ whole genome shotgun (WGS) entry which is preliminary data.</text>
</comment>
<dbReference type="GO" id="GO:0032259">
    <property type="term" value="P:methylation"/>
    <property type="evidence" value="ECO:0007669"/>
    <property type="project" value="UniProtKB-KW"/>
</dbReference>
<accession>A0A7X0VVH1</accession>
<dbReference type="Pfam" id="PF01739">
    <property type="entry name" value="CheR"/>
    <property type="match status" value="1"/>
</dbReference>
<dbReference type="InterPro" id="IPR022642">
    <property type="entry name" value="CheR_C"/>
</dbReference>
<dbReference type="Gene3D" id="3.40.50.150">
    <property type="entry name" value="Vaccinia Virus protein VP39"/>
    <property type="match status" value="1"/>
</dbReference>
<dbReference type="InterPro" id="IPR050903">
    <property type="entry name" value="Bact_Chemotaxis_MeTrfase"/>
</dbReference>
<gene>
    <name evidence="2" type="ORF">H7C18_13730</name>
</gene>
<dbReference type="SMART" id="SM00138">
    <property type="entry name" value="MeTrc"/>
    <property type="match status" value="1"/>
</dbReference>
<proteinExistence type="predicted"/>
<dbReference type="Proteomes" id="UP000564644">
    <property type="component" value="Unassembled WGS sequence"/>
</dbReference>
<dbReference type="PRINTS" id="PR00996">
    <property type="entry name" value="CHERMTFRASE"/>
</dbReference>
<dbReference type="InterPro" id="IPR000780">
    <property type="entry name" value="CheR_MeTrfase"/>
</dbReference>
<dbReference type="InterPro" id="IPR029063">
    <property type="entry name" value="SAM-dependent_MTases_sf"/>
</dbReference>
<protein>
    <submittedName>
        <fullName evidence="2">Protein-glutamate O-methyltransferase CheR</fullName>
    </submittedName>
</protein>
<sequence length="283" mass="32911">MKFEDGVWPEYDEQLEKLEIRLLLEAVFNRYGHDFRNYSYPSMRRRIWHRATMEQLGTISMLQHLVLHDRDAFERLLGDLVIPVTELFRDPGMFRFFRGKVAPELAKLPFVRIWHAGCASGEEAYSSAIVMDEKGLLDHSRIYATDISRQALQRAREGVVPPDRMEAYERNYEDSGGAQSIAAYYGEAGGVFRLKPSIADRIVFAEHNLVTDRSFNEFHVIFCRNVMIYFNSDLRDRVHALLYESLADGGFLILGGKESVAFTRLAGRYEIWSDEHRVYRKVR</sequence>
<feature type="domain" description="CheR-type methyltransferase" evidence="1">
    <location>
        <begin position="15"/>
        <end position="283"/>
    </location>
</feature>
<dbReference type="GO" id="GO:0008757">
    <property type="term" value="F:S-adenosylmethionine-dependent methyltransferase activity"/>
    <property type="evidence" value="ECO:0007669"/>
    <property type="project" value="InterPro"/>
</dbReference>
<organism evidence="2 3">
    <name type="scientific">Cohnella zeiphila</name>
    <dbReference type="NCBI Taxonomy" id="2761120"/>
    <lineage>
        <taxon>Bacteria</taxon>
        <taxon>Bacillati</taxon>
        <taxon>Bacillota</taxon>
        <taxon>Bacilli</taxon>
        <taxon>Bacillales</taxon>
        <taxon>Paenibacillaceae</taxon>
        <taxon>Cohnella</taxon>
    </lineage>
</organism>
<evidence type="ECO:0000313" key="2">
    <source>
        <dbReference type="EMBL" id="MBB6731976.1"/>
    </source>
</evidence>
<evidence type="ECO:0000259" key="1">
    <source>
        <dbReference type="PROSITE" id="PS50123"/>
    </source>
</evidence>
<keyword evidence="3" id="KW-1185">Reference proteome</keyword>
<reference evidence="2 3" key="1">
    <citation type="submission" date="2020-08" db="EMBL/GenBank/DDBJ databases">
        <title>Cohnella phylogeny.</title>
        <authorList>
            <person name="Dunlap C."/>
        </authorList>
    </citation>
    <scope>NUCLEOTIDE SEQUENCE [LARGE SCALE GENOMIC DNA]</scope>
    <source>
        <strain evidence="2 3">CBP 2801</strain>
    </source>
</reference>
<keyword evidence="2" id="KW-0808">Transferase</keyword>
<dbReference type="SUPFAM" id="SSF53335">
    <property type="entry name" value="S-adenosyl-L-methionine-dependent methyltransferases"/>
    <property type="match status" value="1"/>
</dbReference>
<dbReference type="PANTHER" id="PTHR24422">
    <property type="entry name" value="CHEMOTAXIS PROTEIN METHYLTRANSFERASE"/>
    <property type="match status" value="1"/>
</dbReference>
<dbReference type="EMBL" id="JACJVO010000016">
    <property type="protein sequence ID" value="MBB6731976.1"/>
    <property type="molecule type" value="Genomic_DNA"/>
</dbReference>
<dbReference type="SUPFAM" id="SSF47757">
    <property type="entry name" value="Chemotaxis receptor methyltransferase CheR, N-terminal domain"/>
    <property type="match status" value="1"/>
</dbReference>
<dbReference type="InterPro" id="IPR022641">
    <property type="entry name" value="CheR_N"/>
</dbReference>
<dbReference type="PANTHER" id="PTHR24422:SF8">
    <property type="entry name" value="CHEMOTAXIS PROTEIN"/>
    <property type="match status" value="1"/>
</dbReference>
<keyword evidence="2" id="KW-0489">Methyltransferase</keyword>
<dbReference type="RefSeq" id="WP_185129644.1">
    <property type="nucleotide sequence ID" value="NZ_JACJVO010000016.1"/>
</dbReference>
<dbReference type="PROSITE" id="PS50123">
    <property type="entry name" value="CHER"/>
    <property type="match status" value="1"/>
</dbReference>